<organism evidence="2 3">
    <name type="scientific">Mycena alexandri</name>
    <dbReference type="NCBI Taxonomy" id="1745969"/>
    <lineage>
        <taxon>Eukaryota</taxon>
        <taxon>Fungi</taxon>
        <taxon>Dikarya</taxon>
        <taxon>Basidiomycota</taxon>
        <taxon>Agaricomycotina</taxon>
        <taxon>Agaricomycetes</taxon>
        <taxon>Agaricomycetidae</taxon>
        <taxon>Agaricales</taxon>
        <taxon>Marasmiineae</taxon>
        <taxon>Mycenaceae</taxon>
        <taxon>Mycena</taxon>
    </lineage>
</organism>
<evidence type="ECO:0000313" key="3">
    <source>
        <dbReference type="Proteomes" id="UP001218188"/>
    </source>
</evidence>
<proteinExistence type="predicted"/>
<reference evidence="2" key="1">
    <citation type="submission" date="2023-03" db="EMBL/GenBank/DDBJ databases">
        <title>Massive genome expansion in bonnet fungi (Mycena s.s.) driven by repeated elements and novel gene families across ecological guilds.</title>
        <authorList>
            <consortium name="Lawrence Berkeley National Laboratory"/>
            <person name="Harder C.B."/>
            <person name="Miyauchi S."/>
            <person name="Viragh M."/>
            <person name="Kuo A."/>
            <person name="Thoen E."/>
            <person name="Andreopoulos B."/>
            <person name="Lu D."/>
            <person name="Skrede I."/>
            <person name="Drula E."/>
            <person name="Henrissat B."/>
            <person name="Morin E."/>
            <person name="Kohler A."/>
            <person name="Barry K."/>
            <person name="LaButti K."/>
            <person name="Morin E."/>
            <person name="Salamov A."/>
            <person name="Lipzen A."/>
            <person name="Mereny Z."/>
            <person name="Hegedus B."/>
            <person name="Baldrian P."/>
            <person name="Stursova M."/>
            <person name="Weitz H."/>
            <person name="Taylor A."/>
            <person name="Grigoriev I.V."/>
            <person name="Nagy L.G."/>
            <person name="Martin F."/>
            <person name="Kauserud H."/>
        </authorList>
    </citation>
    <scope>NUCLEOTIDE SEQUENCE</scope>
    <source>
        <strain evidence="2">CBHHK200</strain>
    </source>
</reference>
<sequence>MLQCIPMVVCDCAFEWRFPAWEPRAWILYEMAEYVLGHREYMATEDNGPFLFHVQEMVLFGVHHVLDKHGYQCTNASDMDLVTGRLELLVIIAKIFPDDVATRQDLLDSLNKPANGSVSNMLLGVEISKTEGTVRYQGQIHRFTPTFNFTSGIAVAFQDDEKQQEDGTERAPSCKKERPDE</sequence>
<feature type="region of interest" description="Disordered" evidence="1">
    <location>
        <begin position="159"/>
        <end position="181"/>
    </location>
</feature>
<dbReference type="AlphaFoldDB" id="A0AAD6WT73"/>
<keyword evidence="3" id="KW-1185">Reference proteome</keyword>
<dbReference type="Proteomes" id="UP001218188">
    <property type="component" value="Unassembled WGS sequence"/>
</dbReference>
<evidence type="ECO:0000313" key="2">
    <source>
        <dbReference type="EMBL" id="KAJ7020079.1"/>
    </source>
</evidence>
<dbReference type="EMBL" id="JARJCM010000274">
    <property type="protein sequence ID" value="KAJ7020079.1"/>
    <property type="molecule type" value="Genomic_DNA"/>
</dbReference>
<comment type="caution">
    <text evidence="2">The sequence shown here is derived from an EMBL/GenBank/DDBJ whole genome shotgun (WGS) entry which is preliminary data.</text>
</comment>
<name>A0AAD6WT73_9AGAR</name>
<gene>
    <name evidence="2" type="ORF">C8F04DRAFT_1197042</name>
</gene>
<protein>
    <submittedName>
        <fullName evidence="2">Uncharacterized protein</fullName>
    </submittedName>
</protein>
<accession>A0AAD6WT73</accession>
<evidence type="ECO:0000256" key="1">
    <source>
        <dbReference type="SAM" id="MobiDB-lite"/>
    </source>
</evidence>